<evidence type="ECO:0000256" key="1">
    <source>
        <dbReference type="ARBA" id="ARBA00023015"/>
    </source>
</evidence>
<evidence type="ECO:0000313" key="5">
    <source>
        <dbReference type="EMBL" id="MFD0870245.1"/>
    </source>
</evidence>
<accession>A0ABW3DDU3</accession>
<dbReference type="InterPro" id="IPR003313">
    <property type="entry name" value="AraC-bd"/>
</dbReference>
<dbReference type="Gene3D" id="1.10.10.60">
    <property type="entry name" value="Homeodomain-like"/>
    <property type="match status" value="2"/>
</dbReference>
<gene>
    <name evidence="5" type="ORF">ACFQ03_13870</name>
</gene>
<keyword evidence="6" id="KW-1185">Reference proteome</keyword>
<keyword evidence="3" id="KW-0804">Transcription</keyword>
<organism evidence="5 6">
    <name type="scientific">Paenibacillus residui</name>
    <dbReference type="NCBI Taxonomy" id="629724"/>
    <lineage>
        <taxon>Bacteria</taxon>
        <taxon>Bacillati</taxon>
        <taxon>Bacillota</taxon>
        <taxon>Bacilli</taxon>
        <taxon>Bacillales</taxon>
        <taxon>Paenibacillaceae</taxon>
        <taxon>Paenibacillus</taxon>
    </lineage>
</organism>
<feature type="domain" description="HTH araC/xylS-type" evidence="4">
    <location>
        <begin position="176"/>
        <end position="274"/>
    </location>
</feature>
<dbReference type="Pfam" id="PF02311">
    <property type="entry name" value="AraC_binding"/>
    <property type="match status" value="1"/>
</dbReference>
<reference evidence="6" key="1">
    <citation type="journal article" date="2019" name="Int. J. Syst. Evol. Microbiol.">
        <title>The Global Catalogue of Microorganisms (GCM) 10K type strain sequencing project: providing services to taxonomists for standard genome sequencing and annotation.</title>
        <authorList>
            <consortium name="The Broad Institute Genomics Platform"/>
            <consortium name="The Broad Institute Genome Sequencing Center for Infectious Disease"/>
            <person name="Wu L."/>
            <person name="Ma J."/>
        </authorList>
    </citation>
    <scope>NUCLEOTIDE SEQUENCE [LARGE SCALE GENOMIC DNA]</scope>
    <source>
        <strain evidence="6">CCUG 57263</strain>
    </source>
</reference>
<dbReference type="Proteomes" id="UP001597120">
    <property type="component" value="Unassembled WGS sequence"/>
</dbReference>
<evidence type="ECO:0000256" key="3">
    <source>
        <dbReference type="ARBA" id="ARBA00023163"/>
    </source>
</evidence>
<sequence>MMEKDKKQWLNDYLSKLRIELLHAKLSVCGRDWKRFNYAPSYNKLYYICDGEGWIQFGNEQYTPRPGELMFIPGGVLQSFSVTEGTPYTMYWCHFRSNIQFVHLFNLFDLPKVVKADPSAGLQQHFRQLSDHRANGGPATTLKIYSALFAIIAYFIDQAYEEKDDTPQMMSVRKLLDTIHYIDTHLTQELTIEELAQTAHFHPNYFIRFFKKHLGMPPKRYIYERRLEEAKHLLAFTDLAVNEVACRAGFNDGSYFSAAFKKSVGFSPSEYRNRVSIDERTNP</sequence>
<proteinExistence type="predicted"/>
<dbReference type="SMART" id="SM00342">
    <property type="entry name" value="HTH_ARAC"/>
    <property type="match status" value="1"/>
</dbReference>
<dbReference type="EMBL" id="JBHTIU010000041">
    <property type="protein sequence ID" value="MFD0870245.1"/>
    <property type="molecule type" value="Genomic_DNA"/>
</dbReference>
<protein>
    <submittedName>
        <fullName evidence="5">Helix-turn-helix domain-containing protein</fullName>
    </submittedName>
</protein>
<dbReference type="InterPro" id="IPR018060">
    <property type="entry name" value="HTH_AraC"/>
</dbReference>
<dbReference type="RefSeq" id="WP_379288830.1">
    <property type="nucleotide sequence ID" value="NZ_JBHTIU010000041.1"/>
</dbReference>
<dbReference type="PROSITE" id="PS00041">
    <property type="entry name" value="HTH_ARAC_FAMILY_1"/>
    <property type="match status" value="1"/>
</dbReference>
<dbReference type="PRINTS" id="PR00032">
    <property type="entry name" value="HTHARAC"/>
</dbReference>
<evidence type="ECO:0000259" key="4">
    <source>
        <dbReference type="PROSITE" id="PS01124"/>
    </source>
</evidence>
<dbReference type="SUPFAM" id="SSF46689">
    <property type="entry name" value="Homeodomain-like"/>
    <property type="match status" value="2"/>
</dbReference>
<dbReference type="Pfam" id="PF12833">
    <property type="entry name" value="HTH_18"/>
    <property type="match status" value="1"/>
</dbReference>
<dbReference type="Gene3D" id="2.60.120.280">
    <property type="entry name" value="Regulatory protein AraC"/>
    <property type="match status" value="1"/>
</dbReference>
<keyword evidence="2" id="KW-0238">DNA-binding</keyword>
<dbReference type="InterPro" id="IPR037923">
    <property type="entry name" value="HTH-like"/>
</dbReference>
<dbReference type="SUPFAM" id="SSF51215">
    <property type="entry name" value="Regulatory protein AraC"/>
    <property type="match status" value="1"/>
</dbReference>
<dbReference type="InterPro" id="IPR018062">
    <property type="entry name" value="HTH_AraC-typ_CS"/>
</dbReference>
<dbReference type="PANTHER" id="PTHR43280">
    <property type="entry name" value="ARAC-FAMILY TRANSCRIPTIONAL REGULATOR"/>
    <property type="match status" value="1"/>
</dbReference>
<dbReference type="InterPro" id="IPR020449">
    <property type="entry name" value="Tscrpt_reg_AraC-type_HTH"/>
</dbReference>
<dbReference type="PANTHER" id="PTHR43280:SF2">
    <property type="entry name" value="HTH-TYPE TRANSCRIPTIONAL REGULATOR EXSA"/>
    <property type="match status" value="1"/>
</dbReference>
<keyword evidence="1" id="KW-0805">Transcription regulation</keyword>
<evidence type="ECO:0000256" key="2">
    <source>
        <dbReference type="ARBA" id="ARBA00023125"/>
    </source>
</evidence>
<dbReference type="PROSITE" id="PS01124">
    <property type="entry name" value="HTH_ARAC_FAMILY_2"/>
    <property type="match status" value="1"/>
</dbReference>
<name>A0ABW3DDU3_9BACL</name>
<evidence type="ECO:0000313" key="6">
    <source>
        <dbReference type="Proteomes" id="UP001597120"/>
    </source>
</evidence>
<dbReference type="InterPro" id="IPR009057">
    <property type="entry name" value="Homeodomain-like_sf"/>
</dbReference>
<comment type="caution">
    <text evidence="5">The sequence shown here is derived from an EMBL/GenBank/DDBJ whole genome shotgun (WGS) entry which is preliminary data.</text>
</comment>